<reference evidence="2 3" key="1">
    <citation type="submission" date="2016-10" db="EMBL/GenBank/DDBJ databases">
        <authorList>
            <person name="de Groot N.N."/>
        </authorList>
    </citation>
    <scope>NUCLEOTIDE SEQUENCE [LARGE SCALE GENOMIC DNA]</scope>
    <source>
        <strain evidence="2 3">HLD2</strain>
    </source>
</reference>
<evidence type="ECO:0008006" key="4">
    <source>
        <dbReference type="Google" id="ProtNLM"/>
    </source>
</evidence>
<feature type="chain" id="PRO_5011614301" description="Secreted protein" evidence="1">
    <location>
        <begin position="25"/>
        <end position="331"/>
    </location>
</feature>
<evidence type="ECO:0000313" key="3">
    <source>
        <dbReference type="Proteomes" id="UP000199648"/>
    </source>
</evidence>
<proteinExistence type="predicted"/>
<keyword evidence="1" id="KW-0732">Signal</keyword>
<evidence type="ECO:0000313" key="2">
    <source>
        <dbReference type="EMBL" id="SCZ65959.1"/>
    </source>
</evidence>
<dbReference type="EMBL" id="FMWD01000010">
    <property type="protein sequence ID" value="SCZ65959.1"/>
    <property type="molecule type" value="Genomic_DNA"/>
</dbReference>
<dbReference type="OrthoDB" id="5849604at2"/>
<sequence>MKKIYKTAALAALAAAALSFSAYAAKPVDSSGVPFGNGYPSGPHFNLNILAKNADFTCPEASYDELGEQVYGNVIYIPREQGSDPISILMESGSKGPKGATDTAELQVTDWCTESFPNATNDQGDGASLRLPANSNGYAVYARVTGKPSEDGSTSASMSSELSYVEDESGNDLVMLGMVDKDGVSTFSSDGETLTRTSDDGKGKGVKKATDISGLFEWSGEVCYVQADTDAYCLDDAGSNVCTTLETCCIDSDGDGAYDRCDLASDVGVVGADGTLQCPVADASGELYTSVAATCRVYENEWVFNIADFVGLLSTLENNGAYNIKLRFYPL</sequence>
<evidence type="ECO:0000256" key="1">
    <source>
        <dbReference type="SAM" id="SignalP"/>
    </source>
</evidence>
<name>A0A1G5QXY4_9GAMM</name>
<dbReference type="Proteomes" id="UP000199648">
    <property type="component" value="Unassembled WGS sequence"/>
</dbReference>
<organism evidence="2 3">
    <name type="scientific">Thiohalomonas denitrificans</name>
    <dbReference type="NCBI Taxonomy" id="415747"/>
    <lineage>
        <taxon>Bacteria</taxon>
        <taxon>Pseudomonadati</taxon>
        <taxon>Pseudomonadota</taxon>
        <taxon>Gammaproteobacteria</taxon>
        <taxon>Thiohalomonadales</taxon>
        <taxon>Thiohalomonadaceae</taxon>
        <taxon>Thiohalomonas</taxon>
    </lineage>
</organism>
<accession>A0A1G5QXY4</accession>
<gene>
    <name evidence="2" type="ORF">SAMN03097708_02908</name>
</gene>
<dbReference type="AlphaFoldDB" id="A0A1G5QXY4"/>
<dbReference type="RefSeq" id="WP_092998602.1">
    <property type="nucleotide sequence ID" value="NZ_FMWD01000010.1"/>
</dbReference>
<dbReference type="STRING" id="415747.SAMN03097708_02908"/>
<protein>
    <recommendedName>
        <fullName evidence="4">Secreted protein</fullName>
    </recommendedName>
</protein>
<keyword evidence="3" id="KW-1185">Reference proteome</keyword>
<feature type="signal peptide" evidence="1">
    <location>
        <begin position="1"/>
        <end position="24"/>
    </location>
</feature>